<accession>A0A3Q9NM52</accession>
<evidence type="ECO:0000313" key="3">
    <source>
        <dbReference type="EMBL" id="QHW16900.1"/>
    </source>
</evidence>
<feature type="compositionally biased region" description="Low complexity" evidence="1">
    <location>
        <begin position="165"/>
        <end position="177"/>
    </location>
</feature>
<dbReference type="EMBL" id="MN931742">
    <property type="protein sequence ID" value="QHW16900.1"/>
    <property type="molecule type" value="Genomic_DNA"/>
</dbReference>
<dbReference type="Proteomes" id="UP000317426">
    <property type="component" value="Segment"/>
</dbReference>
<dbReference type="EMBL" id="MN931743">
    <property type="protein sequence ID" value="QHW17082.1"/>
    <property type="molecule type" value="Genomic_DNA"/>
</dbReference>
<dbReference type="Proteomes" id="UP000610093">
    <property type="component" value="Segment"/>
</dbReference>
<feature type="region of interest" description="Disordered" evidence="1">
    <location>
        <begin position="103"/>
        <end position="197"/>
    </location>
</feature>
<evidence type="ECO:0000313" key="4">
    <source>
        <dbReference type="EMBL" id="QHW17082.1"/>
    </source>
</evidence>
<feature type="compositionally biased region" description="Low complexity" evidence="1">
    <location>
        <begin position="227"/>
        <end position="257"/>
    </location>
</feature>
<feature type="region of interest" description="Disordered" evidence="1">
    <location>
        <begin position="25"/>
        <end position="46"/>
    </location>
</feature>
<evidence type="ECO:0000313" key="6">
    <source>
        <dbReference type="EMBL" id="QHW17965.1"/>
    </source>
</evidence>
<gene>
    <name evidence="2" type="primary">MC155R</name>
    <name evidence="2" type="ORF">MOCVgp155</name>
</gene>
<dbReference type="Proteomes" id="UP000613226">
    <property type="component" value="Segment"/>
</dbReference>
<reference evidence="3" key="2">
    <citation type="submission" date="2020-01" db="EMBL/GenBank/DDBJ databases">
        <title>Global genomic diversity of Molluscum contagiosum virus.</title>
        <authorList>
            <person name="Zorec T.M."/>
            <person name="Skubic L."/>
            <person name="Hosnjak L."/>
            <person name="Trcko K."/>
            <person name="Poljak M."/>
        </authorList>
    </citation>
    <scope>NUCLEOTIDE SEQUENCE</scope>
    <source>
        <strain evidence="3">MCV1_P02S01A</strain>
        <strain evidence="4">MCV1_P02S01B</strain>
        <strain evidence="5">MCV1_P02S02A</strain>
        <strain evidence="6">MCV1_P05S01A</strain>
        <strain evidence="7">MCV1_P05S02A</strain>
    </source>
</reference>
<evidence type="ECO:0000313" key="2">
    <source>
        <dbReference type="EMBL" id="AZT86254.1"/>
    </source>
</evidence>
<dbReference type="EMBL" id="MN931744">
    <property type="protein sequence ID" value="QHW17264.1"/>
    <property type="molecule type" value="Genomic_DNA"/>
</dbReference>
<name>A0A3Q9NM52_9POXV</name>
<organism evidence="2">
    <name type="scientific">Molluscum contagiosum virus</name>
    <dbReference type="NCBI Taxonomy" id="10279"/>
    <lineage>
        <taxon>Viruses</taxon>
        <taxon>Varidnaviria</taxon>
        <taxon>Bamfordvirae</taxon>
        <taxon>Nucleocytoviricota</taxon>
        <taxon>Pokkesviricetes</taxon>
        <taxon>Chitovirales</taxon>
        <taxon>Poxviridae</taxon>
        <taxon>Chordopoxvirinae</taxon>
        <taxon>Molluscipoxvirus</taxon>
        <taxon>Molluscipoxvirus molluscum</taxon>
    </lineage>
</organism>
<sequence length="336" mass="34795">MKKEPAALLRTAHAQRSRWQARAMLLGEGESPSSGDSPVAGQLSRLCSSSGSSSGFISGSGLDSEAGSGVSPGPACSHDCVPGCRCLCPVILCAQVTAPQPELARGAGASDGRPSNESERERDGENERSAGPSSAHSSSGEYERASNEGRSSSCSRASEHESERSSGSGSEYQSALSAFGGSEPERSRGLPPPARGVPSCEPAFQVVLDLLRSAGINAQLYAIEPESSSSETYSDSDSSDSGCGSRDSRSLSRSGGQRYERNLSGGSTPSDMRCVLCNANLLECMCLMDPSAVLQHVSIISSDSSSVVGGCFESSSSTLSEEVRLLRSGCYCCVLM</sequence>
<dbReference type="EMBL" id="MH646551">
    <property type="protein sequence ID" value="AZT86254.1"/>
    <property type="molecule type" value="Genomic_DNA"/>
</dbReference>
<protein>
    <submittedName>
        <fullName evidence="2">MC155R</fullName>
    </submittedName>
</protein>
<feature type="compositionally biased region" description="Low complexity" evidence="1">
    <location>
        <begin position="129"/>
        <end position="140"/>
    </location>
</feature>
<feature type="region of interest" description="Disordered" evidence="1">
    <location>
        <begin position="225"/>
        <end position="264"/>
    </location>
</feature>
<reference evidence="2" key="1">
    <citation type="submission" date="2018-07" db="EMBL/GenBank/DDBJ databases">
        <title>Illumina sequencing of clinical samples for virus detection in a public health laboratory: a feasibility study.</title>
        <authorList>
            <person name="Huang B."/>
            <person name="Jennison A."/>
            <person name="Whiley D."/>
            <person name="McMahon J."/>
            <person name="Hewitson G."/>
            <person name="Graham R."/>
            <person name="De Jong A."/>
            <person name="Warrilow D."/>
        </authorList>
    </citation>
    <scope>NUCLEOTIDE SEQUENCE [LARGE SCALE GENOMIC DNA]</scope>
    <source>
        <strain evidence="2">Sercmolcont1</strain>
    </source>
</reference>
<dbReference type="EMBL" id="MN931749">
    <property type="protein sequence ID" value="QHW18144.1"/>
    <property type="molecule type" value="Genomic_DNA"/>
</dbReference>
<evidence type="ECO:0000256" key="1">
    <source>
        <dbReference type="SAM" id="MobiDB-lite"/>
    </source>
</evidence>
<proteinExistence type="predicted"/>
<evidence type="ECO:0000313" key="5">
    <source>
        <dbReference type="EMBL" id="QHW17264.1"/>
    </source>
</evidence>
<feature type="compositionally biased region" description="Basic and acidic residues" evidence="1">
    <location>
        <begin position="114"/>
        <end position="128"/>
    </location>
</feature>
<dbReference type="EMBL" id="MN931748">
    <property type="protein sequence ID" value="QHW17965.1"/>
    <property type="molecule type" value="Genomic_DNA"/>
</dbReference>
<dbReference type="Proteomes" id="UP000630645">
    <property type="component" value="Segment"/>
</dbReference>
<evidence type="ECO:0000313" key="7">
    <source>
        <dbReference type="EMBL" id="QHW18144.1"/>
    </source>
</evidence>
<dbReference type="Proteomes" id="UP000602142">
    <property type="component" value="Segment"/>
</dbReference>
<dbReference type="Proteomes" id="UP000619037">
    <property type="component" value="Segment"/>
</dbReference>
<feature type="compositionally biased region" description="Low complexity" evidence="1">
    <location>
        <begin position="27"/>
        <end position="46"/>
    </location>
</feature>